<evidence type="ECO:0000313" key="4">
    <source>
        <dbReference type="Proteomes" id="UP000199354"/>
    </source>
</evidence>
<keyword evidence="4" id="KW-1185">Reference proteome</keyword>
<name>A0A1G5G7A3_9FLAO</name>
<reference evidence="3 4" key="1">
    <citation type="submission" date="2016-10" db="EMBL/GenBank/DDBJ databases">
        <authorList>
            <person name="de Groot N.N."/>
        </authorList>
    </citation>
    <scope>NUCLEOTIDE SEQUENCE [LARGE SCALE GENOMIC DNA]</scope>
    <source>
        <strain evidence="3 4">CGMCC 1.7031</strain>
    </source>
</reference>
<evidence type="ECO:0000313" key="3">
    <source>
        <dbReference type="EMBL" id="SCY47179.1"/>
    </source>
</evidence>
<dbReference type="AlphaFoldDB" id="A0A1G5G7A3"/>
<feature type="region of interest" description="Disordered" evidence="1">
    <location>
        <begin position="43"/>
        <end position="68"/>
    </location>
</feature>
<dbReference type="STRING" id="490189.SAMN02927903_01468"/>
<organism evidence="3 4">
    <name type="scientific">Flavobacterium caeni</name>
    <dbReference type="NCBI Taxonomy" id="490189"/>
    <lineage>
        <taxon>Bacteria</taxon>
        <taxon>Pseudomonadati</taxon>
        <taxon>Bacteroidota</taxon>
        <taxon>Flavobacteriia</taxon>
        <taxon>Flavobacteriales</taxon>
        <taxon>Flavobacteriaceae</taxon>
        <taxon>Flavobacterium</taxon>
    </lineage>
</organism>
<protein>
    <submittedName>
        <fullName evidence="3">Uncharacterized protein</fullName>
    </submittedName>
</protein>
<evidence type="ECO:0000256" key="1">
    <source>
        <dbReference type="SAM" id="MobiDB-lite"/>
    </source>
</evidence>
<gene>
    <name evidence="3" type="ORF">SAMN02927903_01468</name>
</gene>
<accession>A0A1G5G7A3</accession>
<keyword evidence="2" id="KW-0732">Signal</keyword>
<feature type="chain" id="PRO_5011460305" evidence="2">
    <location>
        <begin position="30"/>
        <end position="68"/>
    </location>
</feature>
<dbReference type="EMBL" id="FMVF01000006">
    <property type="protein sequence ID" value="SCY47179.1"/>
    <property type="molecule type" value="Genomic_DNA"/>
</dbReference>
<feature type="signal peptide" evidence="2">
    <location>
        <begin position="1"/>
        <end position="29"/>
    </location>
</feature>
<evidence type="ECO:0000256" key="2">
    <source>
        <dbReference type="SAM" id="SignalP"/>
    </source>
</evidence>
<dbReference type="Proteomes" id="UP000199354">
    <property type="component" value="Unassembled WGS sequence"/>
</dbReference>
<proteinExistence type="predicted"/>
<sequence length="68" mass="7363">MSMCSWTLKTRAMVKVIVSLAAAASTVFGQIVEAEVKPKPEPIKKELLNPVPTDKPAAKTCRHDSKLA</sequence>